<dbReference type="OrthoDB" id="6432721at2759"/>
<protein>
    <recommendedName>
        <fullName evidence="4">Gustatory receptor</fullName>
    </recommendedName>
</protein>
<proteinExistence type="predicted"/>
<name>A0A4Y2HDZ7_ARAVE</name>
<feature type="transmembrane region" description="Helical" evidence="1">
    <location>
        <begin position="46"/>
        <end position="67"/>
    </location>
</feature>
<gene>
    <name evidence="2" type="ORF">AVEN_73794_1</name>
</gene>
<reference evidence="2 3" key="1">
    <citation type="journal article" date="2019" name="Sci. Rep.">
        <title>Orb-weaving spider Araneus ventricosus genome elucidates the spidroin gene catalogue.</title>
        <authorList>
            <person name="Kono N."/>
            <person name="Nakamura H."/>
            <person name="Ohtoshi R."/>
            <person name="Moran D.A.P."/>
            <person name="Shinohara A."/>
            <person name="Yoshida Y."/>
            <person name="Fujiwara M."/>
            <person name="Mori M."/>
            <person name="Tomita M."/>
            <person name="Arakawa K."/>
        </authorList>
    </citation>
    <scope>NUCLEOTIDE SEQUENCE [LARGE SCALE GENOMIC DNA]</scope>
</reference>
<keyword evidence="3" id="KW-1185">Reference proteome</keyword>
<feature type="transmembrane region" description="Helical" evidence="1">
    <location>
        <begin position="156"/>
        <end position="178"/>
    </location>
</feature>
<keyword evidence="1" id="KW-0812">Transmembrane</keyword>
<keyword evidence="1" id="KW-0472">Membrane</keyword>
<feature type="transmembrane region" description="Helical" evidence="1">
    <location>
        <begin position="190"/>
        <end position="211"/>
    </location>
</feature>
<keyword evidence="1" id="KW-1133">Transmembrane helix</keyword>
<evidence type="ECO:0008006" key="4">
    <source>
        <dbReference type="Google" id="ProtNLM"/>
    </source>
</evidence>
<comment type="caution">
    <text evidence="2">The sequence shown here is derived from an EMBL/GenBank/DDBJ whole genome shotgun (WGS) entry which is preliminary data.</text>
</comment>
<evidence type="ECO:0000313" key="3">
    <source>
        <dbReference type="Proteomes" id="UP000499080"/>
    </source>
</evidence>
<dbReference type="EMBL" id="BGPR01001872">
    <property type="protein sequence ID" value="GBM63516.1"/>
    <property type="molecule type" value="Genomic_DNA"/>
</dbReference>
<evidence type="ECO:0000256" key="1">
    <source>
        <dbReference type="SAM" id="Phobius"/>
    </source>
</evidence>
<accession>A0A4Y2HDZ7</accession>
<evidence type="ECO:0000313" key="2">
    <source>
        <dbReference type="EMBL" id="GBM63516.1"/>
    </source>
</evidence>
<sequence>MTSLLLWWFVRAKREKIQELIQKLDYVKEEMEQSDFQEALRRSKMAAVFAILVICLQPFVLSLRYLANQGESLACILIHSSSERNVQSVLAILLHESASIYVNTSITYAFALFYSLYCRIFASSLKNREQPVPRAFHLYQQVLKIFKEMEDSLSPLIFIAFAHFLVSLFKDMVVLVIVLQNGKGWNFLSYGVDFLIIGALTTVVVLSADGLQKRADFLRRFLSTFVPYDLKISCARILEDREDLKLTGWGVFAIRKPLLLTLVAWLISYGVIILQFYSA</sequence>
<dbReference type="Proteomes" id="UP000499080">
    <property type="component" value="Unassembled WGS sequence"/>
</dbReference>
<dbReference type="AlphaFoldDB" id="A0A4Y2HDZ7"/>
<feature type="transmembrane region" description="Helical" evidence="1">
    <location>
        <begin position="258"/>
        <end position="277"/>
    </location>
</feature>
<feature type="transmembrane region" description="Helical" evidence="1">
    <location>
        <begin position="98"/>
        <end position="118"/>
    </location>
</feature>
<organism evidence="2 3">
    <name type="scientific">Araneus ventricosus</name>
    <name type="common">Orbweaver spider</name>
    <name type="synonym">Epeira ventricosa</name>
    <dbReference type="NCBI Taxonomy" id="182803"/>
    <lineage>
        <taxon>Eukaryota</taxon>
        <taxon>Metazoa</taxon>
        <taxon>Ecdysozoa</taxon>
        <taxon>Arthropoda</taxon>
        <taxon>Chelicerata</taxon>
        <taxon>Arachnida</taxon>
        <taxon>Araneae</taxon>
        <taxon>Araneomorphae</taxon>
        <taxon>Entelegynae</taxon>
        <taxon>Araneoidea</taxon>
        <taxon>Araneidae</taxon>
        <taxon>Araneus</taxon>
    </lineage>
</organism>